<proteinExistence type="predicted"/>
<evidence type="ECO:0008006" key="3">
    <source>
        <dbReference type="Google" id="ProtNLM"/>
    </source>
</evidence>
<evidence type="ECO:0000313" key="1">
    <source>
        <dbReference type="EMBL" id="MFD2833475.1"/>
    </source>
</evidence>
<dbReference type="RefSeq" id="WP_251742434.1">
    <property type="nucleotide sequence ID" value="NZ_JBHUOJ010000020.1"/>
</dbReference>
<evidence type="ECO:0000313" key="2">
    <source>
        <dbReference type="Proteomes" id="UP001597438"/>
    </source>
</evidence>
<gene>
    <name evidence="1" type="ORF">ACFSYS_09270</name>
</gene>
<dbReference type="Proteomes" id="UP001597438">
    <property type="component" value="Unassembled WGS sequence"/>
</dbReference>
<accession>A0ABW5X4I8</accession>
<name>A0ABW5X4I8_9FLAO</name>
<organism evidence="1 2">
    <name type="scientific">Christiangramia antarctica</name>
    <dbReference type="NCBI Taxonomy" id="2058158"/>
    <lineage>
        <taxon>Bacteria</taxon>
        <taxon>Pseudomonadati</taxon>
        <taxon>Bacteroidota</taxon>
        <taxon>Flavobacteriia</taxon>
        <taxon>Flavobacteriales</taxon>
        <taxon>Flavobacteriaceae</taxon>
        <taxon>Christiangramia</taxon>
    </lineage>
</organism>
<keyword evidence="2" id="KW-1185">Reference proteome</keyword>
<protein>
    <recommendedName>
        <fullName evidence="3">Glycine dehydrogenase</fullName>
    </recommendedName>
</protein>
<comment type="caution">
    <text evidence="1">The sequence shown here is derived from an EMBL/GenBank/DDBJ whole genome shotgun (WGS) entry which is preliminary data.</text>
</comment>
<reference evidence="2" key="1">
    <citation type="journal article" date="2019" name="Int. J. Syst. Evol. Microbiol.">
        <title>The Global Catalogue of Microorganisms (GCM) 10K type strain sequencing project: providing services to taxonomists for standard genome sequencing and annotation.</title>
        <authorList>
            <consortium name="The Broad Institute Genomics Platform"/>
            <consortium name="The Broad Institute Genome Sequencing Center for Infectious Disease"/>
            <person name="Wu L."/>
            <person name="Ma J."/>
        </authorList>
    </citation>
    <scope>NUCLEOTIDE SEQUENCE [LARGE SCALE GENOMIC DNA]</scope>
    <source>
        <strain evidence="2">KCTC 52925</strain>
    </source>
</reference>
<dbReference type="EMBL" id="JBHUOJ010000020">
    <property type="protein sequence ID" value="MFD2833475.1"/>
    <property type="molecule type" value="Genomic_DNA"/>
</dbReference>
<sequence>MGVKKKNFLIDCSEAGICCDKAQYKDASFSEKAKLLIHLIYCKICRKRTFRNSKLTKLIKESKLQSCPEDQKKVWKEQIQTKNTTENP</sequence>